<feature type="compositionally biased region" description="Basic and acidic residues" evidence="1">
    <location>
        <begin position="201"/>
        <end position="214"/>
    </location>
</feature>
<feature type="region of interest" description="Disordered" evidence="1">
    <location>
        <begin position="68"/>
        <end position="97"/>
    </location>
</feature>
<feature type="compositionally biased region" description="Basic residues" evidence="1">
    <location>
        <begin position="433"/>
        <end position="443"/>
    </location>
</feature>
<organism evidence="2 3">
    <name type="scientific">Scophthalmus maximus</name>
    <name type="common">Turbot</name>
    <name type="synonym">Psetta maxima</name>
    <dbReference type="NCBI Taxonomy" id="52904"/>
    <lineage>
        <taxon>Eukaryota</taxon>
        <taxon>Metazoa</taxon>
        <taxon>Chordata</taxon>
        <taxon>Craniata</taxon>
        <taxon>Vertebrata</taxon>
        <taxon>Euteleostomi</taxon>
        <taxon>Actinopterygii</taxon>
        <taxon>Neopterygii</taxon>
        <taxon>Teleostei</taxon>
        <taxon>Neoteleostei</taxon>
        <taxon>Acanthomorphata</taxon>
        <taxon>Carangaria</taxon>
        <taxon>Pleuronectiformes</taxon>
        <taxon>Pleuronectoidei</taxon>
        <taxon>Scophthalmidae</taxon>
        <taxon>Scophthalmus</taxon>
    </lineage>
</organism>
<comment type="caution">
    <text evidence="2">The sequence shown here is derived from an EMBL/GenBank/DDBJ whole genome shotgun (WGS) entry which is preliminary data.</text>
</comment>
<feature type="compositionally biased region" description="Acidic residues" evidence="1">
    <location>
        <begin position="323"/>
        <end position="333"/>
    </location>
</feature>
<feature type="region of interest" description="Disordered" evidence="1">
    <location>
        <begin position="367"/>
        <end position="443"/>
    </location>
</feature>
<protein>
    <submittedName>
        <fullName evidence="2">Uncharacterized protein</fullName>
    </submittedName>
</protein>
<feature type="compositionally biased region" description="Polar residues" evidence="1">
    <location>
        <begin position="293"/>
        <end position="314"/>
    </location>
</feature>
<feature type="compositionally biased region" description="Polar residues" evidence="1">
    <location>
        <begin position="68"/>
        <end position="79"/>
    </location>
</feature>
<sequence>MTSFKPGGHVALCSRKMSDVFCVVAQGRCELASQHRREFIIVSRYRVGVCFRQTDRQQVDPELQDPLSLSLNENYNGRNSPHHDQKKAQASPDYNCDTPEISRVIIKEEEDGWTASDNDESYCSGGETGDPAAHTFHPHLKACEEESCNSHAVKRQCSEESGHMLTDSDAKPKVSCVGVKVPGHETADECNNTGERSFSCPKRETTPSHTRNDSPESQALVSHGLKMASANLEGQTLHLTVRLQAGEAEEGQEEAEEQDDEIGGLINSDGEVVEWDASPDRRSDCTEGPQHSKGVSLSVSRLQGQSQRDSSSPTLIMEVVSVGEDEEREEGEEEKERVVKMATVSPLCRGKRHRRKNKIPKITVAAKREVPANPVSRRSRRKRNVPAVVESEESEPKAVRRVSAKRPYRRRKETKQSAEGGENSGVSAGKSKDHVHKSVKPIW</sequence>
<dbReference type="EMBL" id="VEVO01000009">
    <property type="protein sequence ID" value="KAF0037095.1"/>
    <property type="molecule type" value="Genomic_DNA"/>
</dbReference>
<gene>
    <name evidence="2" type="ORF">F2P81_009969</name>
</gene>
<feature type="compositionally biased region" description="Basic residues" evidence="1">
    <location>
        <begin position="399"/>
        <end position="413"/>
    </location>
</feature>
<proteinExistence type="predicted"/>
<feature type="compositionally biased region" description="Acidic residues" evidence="1">
    <location>
        <begin position="247"/>
        <end position="262"/>
    </location>
</feature>
<evidence type="ECO:0000313" key="3">
    <source>
        <dbReference type="Proteomes" id="UP000438429"/>
    </source>
</evidence>
<dbReference type="Proteomes" id="UP000438429">
    <property type="component" value="Unassembled WGS sequence"/>
</dbReference>
<reference evidence="2 3" key="1">
    <citation type="submission" date="2019-06" db="EMBL/GenBank/DDBJ databases">
        <title>Draft genomes of female and male turbot (Scophthalmus maximus).</title>
        <authorList>
            <person name="Xu H."/>
            <person name="Xu X.-W."/>
            <person name="Shao C."/>
            <person name="Chen S."/>
        </authorList>
    </citation>
    <scope>NUCLEOTIDE SEQUENCE [LARGE SCALE GENOMIC DNA]</scope>
    <source>
        <strain evidence="2">Ysfricsl-2016a</strain>
        <tissue evidence="2">Blood</tissue>
    </source>
</reference>
<name>A0A6A4SWJ8_SCOMX</name>
<feature type="region of interest" description="Disordered" evidence="1">
    <location>
        <begin position="186"/>
        <end position="218"/>
    </location>
</feature>
<feature type="region of interest" description="Disordered" evidence="1">
    <location>
        <begin position="246"/>
        <end position="339"/>
    </location>
</feature>
<evidence type="ECO:0000313" key="2">
    <source>
        <dbReference type="EMBL" id="KAF0037095.1"/>
    </source>
</evidence>
<evidence type="ECO:0000256" key="1">
    <source>
        <dbReference type="SAM" id="MobiDB-lite"/>
    </source>
</evidence>
<accession>A0A6A4SWJ8</accession>
<dbReference type="AlphaFoldDB" id="A0A6A4SWJ8"/>